<sequence length="226" mass="24851">MRPHAPCRRARRGFTLIEVLISLFILALMAGMAWQGVDMVMRSRETVQARMDGLLRLQSVLGQWEADLGQSFDTQQVPGLNFDGATLRLTRRIDDGVQVVAWSLRGGRLQRWTSPTLRDAEALQEAWLRSYQLLGNEAGTLTMFERVGTWQVHVFLASSNAWSNAQSSGDEAGQDGSGAADKPKVDASAVAGRREALPDGVRLILSFSEGAAHAGTLRRDIRLVHP</sequence>
<evidence type="ECO:0000256" key="8">
    <source>
        <dbReference type="SAM" id="MobiDB-lite"/>
    </source>
</evidence>
<evidence type="ECO:0000256" key="2">
    <source>
        <dbReference type="ARBA" id="ARBA00022475"/>
    </source>
</evidence>
<evidence type="ECO:0000256" key="6">
    <source>
        <dbReference type="ARBA" id="ARBA00022989"/>
    </source>
</evidence>
<name>A0A4Q7LGA9_9BURK</name>
<keyword evidence="11" id="KW-1185">Reference proteome</keyword>
<dbReference type="GO" id="GO:0015628">
    <property type="term" value="P:protein secretion by the type II secretion system"/>
    <property type="evidence" value="ECO:0007669"/>
    <property type="project" value="TreeGrafter"/>
</dbReference>
<dbReference type="Proteomes" id="UP000293433">
    <property type="component" value="Unassembled WGS sequence"/>
</dbReference>
<accession>A0A4Q7LGA9</accession>
<comment type="subcellular location">
    <subcellularLocation>
        <location evidence="1">Cell inner membrane</location>
        <topology evidence="1">Single-pass membrane protein</topology>
    </subcellularLocation>
</comment>
<dbReference type="GO" id="GO:0005886">
    <property type="term" value="C:plasma membrane"/>
    <property type="evidence" value="ECO:0007669"/>
    <property type="project" value="UniProtKB-SubCell"/>
</dbReference>
<evidence type="ECO:0000313" key="11">
    <source>
        <dbReference type="Proteomes" id="UP000293433"/>
    </source>
</evidence>
<dbReference type="AlphaFoldDB" id="A0A4Q7LGA9"/>
<evidence type="ECO:0000256" key="5">
    <source>
        <dbReference type="ARBA" id="ARBA00022692"/>
    </source>
</evidence>
<protein>
    <submittedName>
        <fullName evidence="10">General secretion pathway protein J</fullName>
    </submittedName>
</protein>
<dbReference type="InterPro" id="IPR051621">
    <property type="entry name" value="T2SS_protein_J"/>
</dbReference>
<evidence type="ECO:0000313" key="10">
    <source>
        <dbReference type="EMBL" id="RZS53081.1"/>
    </source>
</evidence>
<dbReference type="PANTHER" id="PTHR39583:SF2">
    <property type="entry name" value="TYPE II SECRETION SYSTEM PROTEIN J"/>
    <property type="match status" value="1"/>
</dbReference>
<keyword evidence="6 9" id="KW-1133">Transmembrane helix</keyword>
<feature type="transmembrane region" description="Helical" evidence="9">
    <location>
        <begin position="12"/>
        <end position="34"/>
    </location>
</feature>
<dbReference type="NCBIfam" id="TIGR02532">
    <property type="entry name" value="IV_pilin_GFxxxE"/>
    <property type="match status" value="1"/>
</dbReference>
<dbReference type="RefSeq" id="WP_130482551.1">
    <property type="nucleotide sequence ID" value="NZ_SGWV01000010.1"/>
</dbReference>
<evidence type="ECO:0000256" key="1">
    <source>
        <dbReference type="ARBA" id="ARBA00004377"/>
    </source>
</evidence>
<evidence type="ECO:0000256" key="3">
    <source>
        <dbReference type="ARBA" id="ARBA00022481"/>
    </source>
</evidence>
<dbReference type="PROSITE" id="PS00409">
    <property type="entry name" value="PROKAR_NTER_METHYL"/>
    <property type="match status" value="1"/>
</dbReference>
<evidence type="ECO:0000256" key="9">
    <source>
        <dbReference type="SAM" id="Phobius"/>
    </source>
</evidence>
<proteinExistence type="predicted"/>
<keyword evidence="3" id="KW-0488">Methylation</keyword>
<reference evidence="10 11" key="1">
    <citation type="submission" date="2019-02" db="EMBL/GenBank/DDBJ databases">
        <title>Genomic Encyclopedia of Type Strains, Phase IV (KMG-IV): sequencing the most valuable type-strain genomes for metagenomic binning, comparative biology and taxonomic classification.</title>
        <authorList>
            <person name="Goeker M."/>
        </authorList>
    </citation>
    <scope>NUCLEOTIDE SEQUENCE [LARGE SCALE GENOMIC DNA]</scope>
    <source>
        <strain evidence="10 11">DSM 10617</strain>
    </source>
</reference>
<evidence type="ECO:0000256" key="7">
    <source>
        <dbReference type="ARBA" id="ARBA00023136"/>
    </source>
</evidence>
<dbReference type="InterPro" id="IPR012902">
    <property type="entry name" value="N_methyl_site"/>
</dbReference>
<keyword evidence="4" id="KW-0997">Cell inner membrane</keyword>
<gene>
    <name evidence="10" type="ORF">EV685_2704</name>
</gene>
<keyword evidence="7 9" id="KW-0472">Membrane</keyword>
<dbReference type="Pfam" id="PF07963">
    <property type="entry name" value="N_methyl"/>
    <property type="match status" value="1"/>
</dbReference>
<keyword evidence="2" id="KW-1003">Cell membrane</keyword>
<dbReference type="EMBL" id="SGWV01000010">
    <property type="protein sequence ID" value="RZS53081.1"/>
    <property type="molecule type" value="Genomic_DNA"/>
</dbReference>
<comment type="caution">
    <text evidence="10">The sequence shown here is derived from an EMBL/GenBank/DDBJ whole genome shotgun (WGS) entry which is preliminary data.</text>
</comment>
<dbReference type="SUPFAM" id="SSF54523">
    <property type="entry name" value="Pili subunits"/>
    <property type="match status" value="1"/>
</dbReference>
<dbReference type="InterPro" id="IPR045584">
    <property type="entry name" value="Pilin-like"/>
</dbReference>
<organism evidence="10 11">
    <name type="scientific">Sphaerotilus mobilis</name>
    <dbReference type="NCBI Taxonomy" id="47994"/>
    <lineage>
        <taxon>Bacteria</taxon>
        <taxon>Pseudomonadati</taxon>
        <taxon>Pseudomonadota</taxon>
        <taxon>Betaproteobacteria</taxon>
        <taxon>Burkholderiales</taxon>
        <taxon>Sphaerotilaceae</taxon>
        <taxon>Sphaerotilus</taxon>
    </lineage>
</organism>
<evidence type="ECO:0000256" key="4">
    <source>
        <dbReference type="ARBA" id="ARBA00022519"/>
    </source>
</evidence>
<dbReference type="OrthoDB" id="9151668at2"/>
<feature type="region of interest" description="Disordered" evidence="8">
    <location>
        <begin position="165"/>
        <end position="191"/>
    </location>
</feature>
<keyword evidence="5 9" id="KW-0812">Transmembrane</keyword>
<dbReference type="PANTHER" id="PTHR39583">
    <property type="entry name" value="TYPE II SECRETION SYSTEM PROTEIN J-RELATED"/>
    <property type="match status" value="1"/>
</dbReference>